<name>A0A0B6ZDR0_9EUPU</name>
<dbReference type="GO" id="GO:0008270">
    <property type="term" value="F:zinc ion binding"/>
    <property type="evidence" value="ECO:0007669"/>
    <property type="project" value="UniProtKB-KW"/>
</dbReference>
<reference evidence="4" key="1">
    <citation type="submission" date="2014-12" db="EMBL/GenBank/DDBJ databases">
        <title>Insight into the proteome of Arion vulgaris.</title>
        <authorList>
            <person name="Aradska J."/>
            <person name="Bulat T."/>
            <person name="Smidak R."/>
            <person name="Sarate P."/>
            <person name="Gangsoo J."/>
            <person name="Sialana F."/>
            <person name="Bilban M."/>
            <person name="Lubec G."/>
        </authorList>
    </citation>
    <scope>NUCLEOTIDE SEQUENCE</scope>
    <source>
        <tissue evidence="4">Skin</tissue>
    </source>
</reference>
<evidence type="ECO:0000256" key="1">
    <source>
        <dbReference type="PROSITE-ProRule" id="PRU00042"/>
    </source>
</evidence>
<dbReference type="EMBL" id="HACG01019823">
    <property type="protein sequence ID" value="CEK66688.1"/>
    <property type="molecule type" value="Transcribed_RNA"/>
</dbReference>
<sequence>PFARLVIKMNHEKKCGEESKVMVRLADGKGYKCKICNKVATLKHNLMVHIRKHNDVIAAGTSNQVPLKDTKDDNTKEQEKHEDQQEVKTSEKYEKPSEKRPKLSTPRKHVVTSPSTPGTTSRAAKAAEEIAALSTRRPARTQKVPSRFLE</sequence>
<dbReference type="SMART" id="SM00355">
    <property type="entry name" value="ZnF_C2H2"/>
    <property type="match status" value="1"/>
</dbReference>
<organism evidence="4">
    <name type="scientific">Arion vulgaris</name>
    <dbReference type="NCBI Taxonomy" id="1028688"/>
    <lineage>
        <taxon>Eukaryota</taxon>
        <taxon>Metazoa</taxon>
        <taxon>Spiralia</taxon>
        <taxon>Lophotrochozoa</taxon>
        <taxon>Mollusca</taxon>
        <taxon>Gastropoda</taxon>
        <taxon>Heterobranchia</taxon>
        <taxon>Euthyneura</taxon>
        <taxon>Panpulmonata</taxon>
        <taxon>Eupulmonata</taxon>
        <taxon>Stylommatophora</taxon>
        <taxon>Helicina</taxon>
        <taxon>Arionoidea</taxon>
        <taxon>Arionidae</taxon>
        <taxon>Arion</taxon>
    </lineage>
</organism>
<keyword evidence="1" id="KW-0863">Zinc-finger</keyword>
<keyword evidence="1" id="KW-0479">Metal-binding</keyword>
<dbReference type="InterPro" id="IPR013087">
    <property type="entry name" value="Znf_C2H2_type"/>
</dbReference>
<evidence type="ECO:0000256" key="2">
    <source>
        <dbReference type="SAM" id="MobiDB-lite"/>
    </source>
</evidence>
<dbReference type="SUPFAM" id="SSF57667">
    <property type="entry name" value="beta-beta-alpha zinc fingers"/>
    <property type="match status" value="1"/>
</dbReference>
<feature type="compositionally biased region" description="Basic and acidic residues" evidence="2">
    <location>
        <begin position="68"/>
        <end position="101"/>
    </location>
</feature>
<feature type="domain" description="C2H2-type" evidence="3">
    <location>
        <begin position="31"/>
        <end position="53"/>
    </location>
</feature>
<feature type="non-terminal residue" evidence="4">
    <location>
        <position position="1"/>
    </location>
</feature>
<accession>A0A0B6ZDR0</accession>
<feature type="region of interest" description="Disordered" evidence="2">
    <location>
        <begin position="56"/>
        <end position="150"/>
    </location>
</feature>
<evidence type="ECO:0000259" key="3">
    <source>
        <dbReference type="PROSITE" id="PS50157"/>
    </source>
</evidence>
<proteinExistence type="predicted"/>
<dbReference type="PROSITE" id="PS50157">
    <property type="entry name" value="ZINC_FINGER_C2H2_2"/>
    <property type="match status" value="1"/>
</dbReference>
<evidence type="ECO:0000313" key="4">
    <source>
        <dbReference type="EMBL" id="CEK66688.1"/>
    </source>
</evidence>
<keyword evidence="1" id="KW-0862">Zinc</keyword>
<gene>
    <name evidence="4" type="primary">ORF59782</name>
</gene>
<protein>
    <recommendedName>
        <fullName evidence="3">C2H2-type domain-containing protein</fullName>
    </recommendedName>
</protein>
<dbReference type="AlphaFoldDB" id="A0A0B6ZDR0"/>
<dbReference type="InterPro" id="IPR036236">
    <property type="entry name" value="Znf_C2H2_sf"/>
</dbReference>
<dbReference type="Gene3D" id="3.30.160.60">
    <property type="entry name" value="Classic Zinc Finger"/>
    <property type="match status" value="1"/>
</dbReference>
<feature type="compositionally biased region" description="Low complexity" evidence="2">
    <location>
        <begin position="112"/>
        <end position="132"/>
    </location>
</feature>